<evidence type="ECO:0000313" key="2">
    <source>
        <dbReference type="EMBL" id="QJA94684.1"/>
    </source>
</evidence>
<reference evidence="1" key="1">
    <citation type="submission" date="2020-03" db="EMBL/GenBank/DDBJ databases">
        <title>The deep terrestrial virosphere.</title>
        <authorList>
            <person name="Holmfeldt K."/>
            <person name="Nilsson E."/>
            <person name="Simone D."/>
            <person name="Lopez-Fernandez M."/>
            <person name="Wu X."/>
            <person name="de Brujin I."/>
            <person name="Lundin D."/>
            <person name="Andersson A."/>
            <person name="Bertilsson S."/>
            <person name="Dopson M."/>
        </authorList>
    </citation>
    <scope>NUCLEOTIDE SEQUENCE</scope>
    <source>
        <strain evidence="1">MM415A02121</strain>
        <strain evidence="2">MM415B03783</strain>
    </source>
</reference>
<dbReference type="EMBL" id="MT143252">
    <property type="protein sequence ID" value="QJA94684.1"/>
    <property type="molecule type" value="Genomic_DNA"/>
</dbReference>
<organism evidence="1">
    <name type="scientific">viral metagenome</name>
    <dbReference type="NCBI Taxonomy" id="1070528"/>
    <lineage>
        <taxon>unclassified sequences</taxon>
        <taxon>metagenomes</taxon>
        <taxon>organismal metagenomes</taxon>
    </lineage>
</organism>
<accession>A0A6M3JVN5</accession>
<dbReference type="EMBL" id="MT142069">
    <property type="protein sequence ID" value="QJA74024.1"/>
    <property type="molecule type" value="Genomic_DNA"/>
</dbReference>
<gene>
    <name evidence="1" type="ORF">MM415A02121_0006</name>
    <name evidence="2" type="ORF">MM415B03783_0007</name>
</gene>
<sequence>MHKHDWKRYEGEEVDTLHAGDATTPVIERGRYYKCAKCPKIKRLGSTIIYVDRTDGKPMDDESVIKRHLPKWGSRRWVDDL</sequence>
<evidence type="ECO:0000313" key="1">
    <source>
        <dbReference type="EMBL" id="QJA74024.1"/>
    </source>
</evidence>
<protein>
    <submittedName>
        <fullName evidence="1">Uncharacterized protein</fullName>
    </submittedName>
</protein>
<dbReference type="AlphaFoldDB" id="A0A6M3JVN5"/>
<proteinExistence type="predicted"/>
<name>A0A6M3JVN5_9ZZZZ</name>